<comment type="caution">
    <text evidence="1">The sequence shown here is derived from an EMBL/GenBank/DDBJ whole genome shotgun (WGS) entry which is preliminary data.</text>
</comment>
<dbReference type="AlphaFoldDB" id="A0A093V5J5"/>
<dbReference type="HOGENOM" id="CLU_1603845_0_0_1"/>
<evidence type="ECO:0000313" key="1">
    <source>
        <dbReference type="EMBL" id="KFX45254.1"/>
    </source>
</evidence>
<accession>A0A093V5J5</accession>
<name>A0A093V5J5_TALMA</name>
<gene>
    <name evidence="1" type="ORF">GQ26_0241050</name>
</gene>
<dbReference type="EMBL" id="JPOX01000024">
    <property type="protein sequence ID" value="KFX45254.1"/>
    <property type="molecule type" value="Genomic_DNA"/>
</dbReference>
<sequence>MATSKLPMTTTPPTMSPTIAPLFETEAVVLMLGASMEPVLESGNRVIDKPVCVNESVEIAVNVDPTAIVVAVGVIGTRPRVKMLEDLLPQHELNPQQNVPLDVEHSKTAGPPKLSQNIGQDGAVPFDESLSVTVHNQALSGDVRAYSSYLCMSPSKTFHSATRITR</sequence>
<organism evidence="1">
    <name type="scientific">Talaromyces marneffei PM1</name>
    <dbReference type="NCBI Taxonomy" id="1077442"/>
    <lineage>
        <taxon>Eukaryota</taxon>
        <taxon>Fungi</taxon>
        <taxon>Dikarya</taxon>
        <taxon>Ascomycota</taxon>
        <taxon>Pezizomycotina</taxon>
        <taxon>Eurotiomycetes</taxon>
        <taxon>Eurotiomycetidae</taxon>
        <taxon>Eurotiales</taxon>
        <taxon>Trichocomaceae</taxon>
        <taxon>Talaromyces</taxon>
        <taxon>Talaromyces sect. Talaromyces</taxon>
    </lineage>
</organism>
<protein>
    <submittedName>
        <fullName evidence="1">Capsular polysaccharide biosynthesis protein CapD</fullName>
    </submittedName>
</protein>
<reference evidence="1" key="1">
    <citation type="journal article" date="2014" name="PLoS Genet.">
        <title>Signature Gene Expression Reveals Novel Clues to the Molecular Mechanisms of Dimorphic Transition in Penicillium marneffei.</title>
        <authorList>
            <person name="Yang E."/>
            <person name="Wang G."/>
            <person name="Cai J."/>
            <person name="Woo P.C."/>
            <person name="Lau S.K."/>
            <person name="Yuen K.-Y."/>
            <person name="Chow W.-N."/>
            <person name="Lin X."/>
        </authorList>
    </citation>
    <scope>NUCLEOTIDE SEQUENCE [LARGE SCALE GENOMIC DNA]</scope>
    <source>
        <strain evidence="1">PM1</strain>
    </source>
</reference>
<proteinExistence type="predicted"/>